<accession>U9TJI6</accession>
<dbReference type="VEuPathDB" id="FungiDB:RhiirFUN_008356"/>
<gene>
    <name evidence="1" type="ORF">GLOINDRAFT_98354</name>
</gene>
<reference evidence="1" key="1">
    <citation type="submission" date="2013-07" db="EMBL/GenBank/DDBJ databases">
        <title>The genome of an arbuscular mycorrhizal fungus provides insights into the evolution of the oldest plant symbiosis.</title>
        <authorList>
            <consortium name="DOE Joint Genome Institute"/>
            <person name="Tisserant E."/>
            <person name="Malbreil M."/>
            <person name="Kuo A."/>
            <person name="Kohler A."/>
            <person name="Symeonidi A."/>
            <person name="Balestrini R."/>
            <person name="Charron P."/>
            <person name="Duensing N."/>
            <person name="Frei-dit-Frey N."/>
            <person name="Gianinazzi-Pearson V."/>
            <person name="Gilbert B."/>
            <person name="Handa Y."/>
            <person name="Hijri M."/>
            <person name="Kaul R."/>
            <person name="Kawaguchi M."/>
            <person name="Krajinski F."/>
            <person name="Lammers P."/>
            <person name="Lapierre D."/>
            <person name="Masclaux F.G."/>
            <person name="Murat C."/>
            <person name="Morin E."/>
            <person name="Ndikumana S."/>
            <person name="Pagni M."/>
            <person name="Petitpierre D."/>
            <person name="Requena N."/>
            <person name="Rosikiewicz P."/>
            <person name="Riley R."/>
            <person name="Saito K."/>
            <person name="San Clemente H."/>
            <person name="Shapiro H."/>
            <person name="van Tuinen D."/>
            <person name="Becard G."/>
            <person name="Bonfante P."/>
            <person name="Paszkowski U."/>
            <person name="Shachar-Hill Y."/>
            <person name="Young J.P."/>
            <person name="Sanders I.R."/>
            <person name="Henrissat B."/>
            <person name="Rensing S.A."/>
            <person name="Grigoriev I.V."/>
            <person name="Corradi N."/>
            <person name="Roux C."/>
            <person name="Martin F."/>
        </authorList>
    </citation>
    <scope>NUCLEOTIDE SEQUENCE</scope>
    <source>
        <strain evidence="1">DAOM 197198</strain>
    </source>
</reference>
<name>U9TJI6_RHIID</name>
<organism evidence="1">
    <name type="scientific">Rhizophagus irregularis (strain DAOM 181602 / DAOM 197198 / MUCL 43194)</name>
    <name type="common">Arbuscular mycorrhizal fungus</name>
    <name type="synonym">Glomus intraradices</name>
    <dbReference type="NCBI Taxonomy" id="747089"/>
    <lineage>
        <taxon>Eukaryota</taxon>
        <taxon>Fungi</taxon>
        <taxon>Fungi incertae sedis</taxon>
        <taxon>Mucoromycota</taxon>
        <taxon>Glomeromycotina</taxon>
        <taxon>Glomeromycetes</taxon>
        <taxon>Glomerales</taxon>
        <taxon>Glomeraceae</taxon>
        <taxon>Rhizophagus</taxon>
    </lineage>
</organism>
<dbReference type="AlphaFoldDB" id="U9TJI6"/>
<evidence type="ECO:0000313" key="1">
    <source>
        <dbReference type="EMBL" id="ESA08305.1"/>
    </source>
</evidence>
<proteinExistence type="predicted"/>
<dbReference type="VEuPathDB" id="FungiDB:RhiirFUN_023682"/>
<dbReference type="HOGENOM" id="CLU_903576_0_0_1"/>
<protein>
    <submittedName>
        <fullName evidence="1">Uncharacterized protein</fullName>
    </submittedName>
</protein>
<sequence>MITWNDNDGAIFCKYKRKSKSKTFNSIGFYYKMEGSMVGNDNGAPLLKKCSECSKNIARNKEEDNCLIHCNIGDGLNREIKEMNELKRMGMEELEEVNFLICFGVIIEINKYVVELENFRNEMSNREKIDFNNYTLLKFLYQIIAEKNLRVEFICDVLEETSAFNVKIEAMKKDLIDNASTMSDISILWNNLLVDEFNLRWKNFVIEGCYRKWTKTLEVVSEIIEDKKEREKCYNIVTLKSRLLPLENLLYEITRGLINVKIWKNKQYKKSDSKCDLYLSYIYERIWKLRCEEVVRFEKSQGMGKIDK</sequence>
<dbReference type="EMBL" id="KI289358">
    <property type="protein sequence ID" value="ESA08305.1"/>
    <property type="molecule type" value="Genomic_DNA"/>
</dbReference>